<keyword evidence="3" id="KW-1185">Reference proteome</keyword>
<proteinExistence type="predicted"/>
<gene>
    <name evidence="2" type="ORF">EVAR_69349_1</name>
</gene>
<protein>
    <submittedName>
        <fullName evidence="2">Uncharacterized protein</fullName>
    </submittedName>
</protein>
<evidence type="ECO:0000313" key="2">
    <source>
        <dbReference type="EMBL" id="GBP93327.1"/>
    </source>
</evidence>
<sequence>MSVHGASGAGAAGAVGGGGRGAALRPRLPRINANSGRPNRQITLHEAHNDESRTHDRSSHATANEPLFRNANAELQQIFEFLAALRFHESTYLVLREVRHRDRYRNLGKTIGVLNYSRRLG</sequence>
<organism evidence="2 3">
    <name type="scientific">Eumeta variegata</name>
    <name type="common">Bagworm moth</name>
    <name type="synonym">Eumeta japonica</name>
    <dbReference type="NCBI Taxonomy" id="151549"/>
    <lineage>
        <taxon>Eukaryota</taxon>
        <taxon>Metazoa</taxon>
        <taxon>Ecdysozoa</taxon>
        <taxon>Arthropoda</taxon>
        <taxon>Hexapoda</taxon>
        <taxon>Insecta</taxon>
        <taxon>Pterygota</taxon>
        <taxon>Neoptera</taxon>
        <taxon>Endopterygota</taxon>
        <taxon>Lepidoptera</taxon>
        <taxon>Glossata</taxon>
        <taxon>Ditrysia</taxon>
        <taxon>Tineoidea</taxon>
        <taxon>Psychidae</taxon>
        <taxon>Oiketicinae</taxon>
        <taxon>Eumeta</taxon>
    </lineage>
</organism>
<dbReference type="Proteomes" id="UP000299102">
    <property type="component" value="Unassembled WGS sequence"/>
</dbReference>
<feature type="region of interest" description="Disordered" evidence="1">
    <location>
        <begin position="1"/>
        <end position="67"/>
    </location>
</feature>
<comment type="caution">
    <text evidence="2">The sequence shown here is derived from an EMBL/GenBank/DDBJ whole genome shotgun (WGS) entry which is preliminary data.</text>
</comment>
<feature type="compositionally biased region" description="Basic and acidic residues" evidence="1">
    <location>
        <begin position="43"/>
        <end position="59"/>
    </location>
</feature>
<evidence type="ECO:0000313" key="3">
    <source>
        <dbReference type="Proteomes" id="UP000299102"/>
    </source>
</evidence>
<feature type="compositionally biased region" description="Polar residues" evidence="1">
    <location>
        <begin position="32"/>
        <end position="42"/>
    </location>
</feature>
<reference evidence="2 3" key="1">
    <citation type="journal article" date="2019" name="Commun. Biol.">
        <title>The bagworm genome reveals a unique fibroin gene that provides high tensile strength.</title>
        <authorList>
            <person name="Kono N."/>
            <person name="Nakamura H."/>
            <person name="Ohtoshi R."/>
            <person name="Tomita M."/>
            <person name="Numata K."/>
            <person name="Arakawa K."/>
        </authorList>
    </citation>
    <scope>NUCLEOTIDE SEQUENCE [LARGE SCALE GENOMIC DNA]</scope>
</reference>
<dbReference type="AlphaFoldDB" id="A0A4C2A342"/>
<dbReference type="EMBL" id="BGZK01002364">
    <property type="protein sequence ID" value="GBP93327.1"/>
    <property type="molecule type" value="Genomic_DNA"/>
</dbReference>
<name>A0A4C2A342_EUMVA</name>
<evidence type="ECO:0000256" key="1">
    <source>
        <dbReference type="SAM" id="MobiDB-lite"/>
    </source>
</evidence>
<feature type="compositionally biased region" description="Gly residues" evidence="1">
    <location>
        <begin position="7"/>
        <end position="21"/>
    </location>
</feature>
<accession>A0A4C2A342</accession>